<evidence type="ECO:0000256" key="1">
    <source>
        <dbReference type="ARBA" id="ARBA00001966"/>
    </source>
</evidence>
<evidence type="ECO:0000259" key="19">
    <source>
        <dbReference type="SMART" id="SM01159"/>
    </source>
</evidence>
<dbReference type="EMBL" id="JAKOGI010000188">
    <property type="protein sequence ID" value="KAJ8440508.1"/>
    <property type="molecule type" value="Genomic_DNA"/>
</dbReference>
<evidence type="ECO:0000256" key="9">
    <source>
        <dbReference type="ARBA" id="ARBA00022771"/>
    </source>
</evidence>
<dbReference type="SMART" id="SM00486">
    <property type="entry name" value="POLBc"/>
    <property type="match status" value="1"/>
</dbReference>
<dbReference type="Pfam" id="PF23250">
    <property type="entry name" value="zf_DPOE_2"/>
    <property type="match status" value="1"/>
</dbReference>
<dbReference type="Pfam" id="PF22634">
    <property type="entry name" value="POL2_thumb"/>
    <property type="match status" value="1"/>
</dbReference>
<feature type="domain" description="DNA polymerase epsilon catalytic subunit A C-terminal" evidence="19">
    <location>
        <begin position="1529"/>
        <end position="1891"/>
    </location>
</feature>
<dbReference type="Gene3D" id="1.10.132.60">
    <property type="entry name" value="DNA polymerase family B, C-terminal domain"/>
    <property type="match status" value="1"/>
</dbReference>
<dbReference type="SUPFAM" id="SSF56672">
    <property type="entry name" value="DNA/RNA polymerases"/>
    <property type="match status" value="1"/>
</dbReference>
<evidence type="ECO:0000256" key="5">
    <source>
        <dbReference type="ARBA" id="ARBA00022679"/>
    </source>
</evidence>
<comment type="cofactor">
    <cofactor evidence="1 17">
        <name>[4Fe-4S] cluster</name>
        <dbReference type="ChEBI" id="CHEBI:49883"/>
    </cofactor>
</comment>
<evidence type="ECO:0000256" key="14">
    <source>
        <dbReference type="ARBA" id="ARBA00023125"/>
    </source>
</evidence>
<evidence type="ECO:0000256" key="7">
    <source>
        <dbReference type="ARBA" id="ARBA00022705"/>
    </source>
</evidence>
<dbReference type="EC" id="2.7.7.7" evidence="17"/>
<evidence type="ECO:0000256" key="17">
    <source>
        <dbReference type="RuleBase" id="RU365029"/>
    </source>
</evidence>
<dbReference type="GO" id="GO:0003887">
    <property type="term" value="F:DNA-directed DNA polymerase activity"/>
    <property type="evidence" value="ECO:0007669"/>
    <property type="project" value="UniProtKB-KW"/>
</dbReference>
<comment type="catalytic activity">
    <reaction evidence="16 17">
        <text>DNA(n) + a 2'-deoxyribonucleoside 5'-triphosphate = DNA(n+1) + diphosphate</text>
        <dbReference type="Rhea" id="RHEA:22508"/>
        <dbReference type="Rhea" id="RHEA-COMP:17339"/>
        <dbReference type="Rhea" id="RHEA-COMP:17340"/>
        <dbReference type="ChEBI" id="CHEBI:33019"/>
        <dbReference type="ChEBI" id="CHEBI:61560"/>
        <dbReference type="ChEBI" id="CHEBI:173112"/>
        <dbReference type="EC" id="2.7.7.7"/>
    </reaction>
</comment>
<keyword evidence="11 17" id="KW-0239">DNA-directed DNA polymerase</keyword>
<dbReference type="FunFam" id="3.90.1600.10:FF:000006">
    <property type="entry name" value="DNA polymerase epsilon catalytic subunit"/>
    <property type="match status" value="1"/>
</dbReference>
<dbReference type="GO" id="GO:0000278">
    <property type="term" value="P:mitotic cell cycle"/>
    <property type="evidence" value="ECO:0007669"/>
    <property type="project" value="TreeGrafter"/>
</dbReference>
<dbReference type="CDD" id="cd05779">
    <property type="entry name" value="DNA_polB_epsilon_exo"/>
    <property type="match status" value="1"/>
</dbReference>
<evidence type="ECO:0000256" key="10">
    <source>
        <dbReference type="ARBA" id="ARBA00022833"/>
    </source>
</evidence>
<dbReference type="GO" id="GO:0008622">
    <property type="term" value="C:epsilon DNA polymerase complex"/>
    <property type="evidence" value="ECO:0007669"/>
    <property type="project" value="InterPro"/>
</dbReference>
<protein>
    <recommendedName>
        <fullName evidence="17">DNA polymerase epsilon catalytic subunit</fullName>
        <ecNumber evidence="17">2.7.7.7</ecNumber>
    </recommendedName>
</protein>
<evidence type="ECO:0000256" key="8">
    <source>
        <dbReference type="ARBA" id="ARBA00022723"/>
    </source>
</evidence>
<dbReference type="InterPro" id="IPR012337">
    <property type="entry name" value="RNaseH-like_sf"/>
</dbReference>
<keyword evidence="14 17" id="KW-0238">DNA-binding</keyword>
<feature type="compositionally biased region" description="Basic residues" evidence="18">
    <location>
        <begin position="1336"/>
        <end position="1347"/>
    </location>
</feature>
<keyword evidence="21" id="KW-1185">Reference proteome</keyword>
<comment type="subcellular location">
    <subcellularLocation>
        <location evidence="2 17">Nucleus</location>
    </subcellularLocation>
</comment>
<dbReference type="PANTHER" id="PTHR10670:SF0">
    <property type="entry name" value="DNA POLYMERASE EPSILON CATALYTIC SUBUNIT A"/>
    <property type="match status" value="1"/>
</dbReference>
<dbReference type="GO" id="GO:0006297">
    <property type="term" value="P:nucleotide-excision repair, DNA gap filling"/>
    <property type="evidence" value="ECO:0007669"/>
    <property type="project" value="TreeGrafter"/>
</dbReference>
<proteinExistence type="inferred from homology"/>
<dbReference type="InterPro" id="IPR006172">
    <property type="entry name" value="DNA-dir_DNA_pol_B"/>
</dbReference>
<organism evidence="20 21">
    <name type="scientific">Carnegiea gigantea</name>
    <dbReference type="NCBI Taxonomy" id="171969"/>
    <lineage>
        <taxon>Eukaryota</taxon>
        <taxon>Viridiplantae</taxon>
        <taxon>Streptophyta</taxon>
        <taxon>Embryophyta</taxon>
        <taxon>Tracheophyta</taxon>
        <taxon>Spermatophyta</taxon>
        <taxon>Magnoliopsida</taxon>
        <taxon>eudicotyledons</taxon>
        <taxon>Gunneridae</taxon>
        <taxon>Pentapetalae</taxon>
        <taxon>Caryophyllales</taxon>
        <taxon>Cactineae</taxon>
        <taxon>Cactaceae</taxon>
        <taxon>Cactoideae</taxon>
        <taxon>Echinocereeae</taxon>
        <taxon>Carnegiea</taxon>
    </lineage>
</organism>
<keyword evidence="9 17" id="KW-0863">Zinc-finger</keyword>
<evidence type="ECO:0000256" key="11">
    <source>
        <dbReference type="ARBA" id="ARBA00022932"/>
    </source>
</evidence>
<evidence type="ECO:0000256" key="2">
    <source>
        <dbReference type="ARBA" id="ARBA00004123"/>
    </source>
</evidence>
<accession>A0A9Q1KCW1</accession>
<evidence type="ECO:0000256" key="15">
    <source>
        <dbReference type="ARBA" id="ARBA00023242"/>
    </source>
</evidence>
<dbReference type="Gene3D" id="3.30.420.10">
    <property type="entry name" value="Ribonuclease H-like superfamily/Ribonuclease H"/>
    <property type="match status" value="1"/>
</dbReference>
<sequence>MPVCILDSLAKAQSTPRRVEDGQGHFRPSTCENQKSGKIPFIFPPFLTFFSSPSLIAHLPFSLLPHHPFLYLHPHRKNPQIRSNMNNGEFRRRDRRDNSRKNRQKPAIRNEEEELESKLGFDLFTEGDKRLGWLLTLASSSLQDQDSGNVYSCVDLYFVTQEGTSFKVKHKFRPYFYAATKDGMENDVEAYLRRRYENDTATVEIIEKEDLDLKNHLSGLRKAYLKISFDTVQQLMHVRNDLLHIVDRNQTKFEAAQAYESIVTGKGQQRPQDFVDCIIDLREYDVPYHVRFAIDNNVRCGQWYDVGVSSMGIMLEKRVDLLQRAEVHVCAFDIETTKLPLKFPDAEYDMIMMISYMIDGQGYLIINRECVGEDIEDLEYTPKPEFEGCFRVTNVKNEKELLQCWFSHMQAVKPGIYVTYNGDFFDWPFLERRAAQHGYKMSNEIGFQCDKVQGECRAKFSCHLDCFAWVKRDSYLPQGSHGLKAVTKAKLGYDPLEVNPEDMVRFAKEKPQMMASYSVSDAVATYYLYMTYVHPFIFSLATIIPMPPDEVLRKGSGTLCEMLLMVQAFTANVICPNKHQSEPEKFYNNQLLESETYIGGHVECLESGVFRSDIPTSFKLEPSAYQQLIDNLDRDLQYAIKVEGKMDMESVSNYDEVKTAIKEQLASLRDEPVREECPLIYHLDVAAMYPNIILTNRLQPPSIVTDEDCTACDFNRPGKTCLRKLEWVWRGETYMAKKSDYYHLKRQIESEMVDSIDGQFSKSFLDLPKAEQQSKLKERLRKYCQKAYKRVLNKPATELREAGICMRENPFYVDTVRRYEYKGLNKVWKGKLSEAKASGNPIKIQEAQDMVVLYDSLQLAHKCILNSFYGYVMRKGARWYSMEMAGVVTYTGAKIIQNARLLIEKIGRPLELDTDGIWCALPGSFPENFTFKTKDAKKKLTISYPCVMLNVDVARNNTNDQYQTLKDPLNRIYATHSECSIEFEVDGPYKAMILPASKEEGILIKKRYAVFNDDGTLAELKGFEIKRRGELKLIKVFQAELFDKFLHGSTLEECYAAVANVANRWLDLLDNQGKDIADSELLDYISESSTMSKSLADYGEQKSCAVTTARRLADFLGEAMVKDKGLLCHYIVASEPKGTPVSERAIPVAIFEAESEIMKFYVRKWCKISTDIAIRSIIDWSYYKQRLSSAIQKIITIPAAMQKVANPVPRVVHPDWLHKKVREKEDKLRQRKIRDMFGSSKRVERVIVDEAAPSLDNVLDDGKVQDLEDFGNLGRHGGGNRPIVHCYETNGRGSLQRTTLLERSDNQRMDTQDFGSIEVDKNIDYEGWLQQKKRKWKENRDKRKRQRLCNEKSSKQATVNSDLHESLTNKKRSVGRTGVGSYFRRQELSLTDCYWQILQLVPTDRPGQFFAWAIVEGSMFKIPVNVPRVFYLNSKAPITEEFPGRHVNKILPHGRRSYNLIEIIIDEEEFRTERKRLAAHLADPEVEGIYETKVAPAFNAVLQVGCVCKADKTAKKRNAQAVWNLNELQMKTTTELSGAVSLFLLLIPQVDYVVQTDEAEKIMQRTINEHRPHSNRPGLAVVECPNVHRLKSGIQALNDLPCVSIPANARDSQYPAVGWQTVAAKIAVQRCAASSQALRDHQQVLWVSDDGAPDLGSFGEDDACFVDEVNQPILVYPGAYRKVSVELKIHHLAVNALLKSSLINEIEGSSLYGFEQDMDSDMHTSSEQYGFDEAASCGPAFRVLKQLVQRCLQDAVTSGNVFADAILQHLYRWLCSPRSKLHDPALHRMLCKIMQKVFALLLAEFRKLGATIIFANFSKVILDTGKADLSAARAYCDSLLKALQTRELFEWIEIEPLHFWHSLLFMDQVLDQVWTGSLGPVTREQYNYGGIQARDQGTSSTNVATLSDGSSHDDLQVDIVSSWNIADCLPKATQDHFVVIVSEFMYKPWEYALSHAAKEAFLEDGDLCTPSITAPLAEKIESCLIEYLKNQISSYFTDKLLMIVRGIVHHSKGSKRPHNDDEQVDQLAGGVLTGDAALEFIKHVSAAMALDQNVQHDVLVMRRNLLRYIRVREFAPEAQFSAAVTSFILPNIICSYCNDVQDLDLGRDPTLLTQEWRCAVPQCGHPYDREMMENSLLQILRQRERLYHLQDLVCSKCRMMKDRHLTELCKCAGPFKCLEDPSDFRRKVQVFYKIAVQQNFELLKECVAWILEIK</sequence>
<keyword evidence="5 17" id="KW-0808">Transferase</keyword>
<dbReference type="InterPro" id="IPR054475">
    <property type="entry name" value="Znf-DPOE"/>
</dbReference>
<dbReference type="SUPFAM" id="SSF53098">
    <property type="entry name" value="Ribonuclease H-like"/>
    <property type="match status" value="1"/>
</dbReference>
<dbReference type="GO" id="GO:0051539">
    <property type="term" value="F:4 iron, 4 sulfur cluster binding"/>
    <property type="evidence" value="ECO:0007669"/>
    <property type="project" value="UniProtKB-KW"/>
</dbReference>
<comment type="caution">
    <text evidence="20">The sequence shown here is derived from an EMBL/GenBank/DDBJ whole genome shotgun (WGS) entry which is preliminary data.</text>
</comment>
<dbReference type="FunFam" id="1.10.132.60:FF:000002">
    <property type="entry name" value="DNA polymerase epsilon catalytic subunit"/>
    <property type="match status" value="1"/>
</dbReference>
<keyword evidence="13 17" id="KW-0411">Iron-sulfur</keyword>
<dbReference type="InterPro" id="IPR042087">
    <property type="entry name" value="DNA_pol_B_thumb"/>
</dbReference>
<dbReference type="GO" id="GO:0045004">
    <property type="term" value="P:DNA replication proofreading"/>
    <property type="evidence" value="ECO:0007669"/>
    <property type="project" value="TreeGrafter"/>
</dbReference>
<feature type="region of interest" description="Disordered" evidence="18">
    <location>
        <begin position="1336"/>
        <end position="1362"/>
    </location>
</feature>
<dbReference type="CDD" id="cd05535">
    <property type="entry name" value="POLBc_epsilon"/>
    <property type="match status" value="1"/>
</dbReference>
<dbReference type="Pfam" id="PF03104">
    <property type="entry name" value="DNA_pol_B_exo1"/>
    <property type="match status" value="1"/>
</dbReference>
<keyword evidence="4 17" id="KW-0004">4Fe-4S</keyword>
<dbReference type="InterPro" id="IPR055191">
    <property type="entry name" value="POL2_thumb"/>
</dbReference>
<dbReference type="InterPro" id="IPR036397">
    <property type="entry name" value="RNaseH_sf"/>
</dbReference>
<evidence type="ECO:0000256" key="18">
    <source>
        <dbReference type="SAM" id="MobiDB-lite"/>
    </source>
</evidence>
<dbReference type="Gene3D" id="3.30.342.10">
    <property type="entry name" value="DNA Polymerase, chain B, domain 1"/>
    <property type="match status" value="1"/>
</dbReference>
<keyword evidence="6 17" id="KW-0548">Nucleotidyltransferase</keyword>
<keyword evidence="15 17" id="KW-0539">Nucleus</keyword>
<dbReference type="GO" id="GO:0003677">
    <property type="term" value="F:DNA binding"/>
    <property type="evidence" value="ECO:0007669"/>
    <property type="project" value="UniProtKB-KW"/>
</dbReference>
<gene>
    <name evidence="20" type="ORF">Cgig2_022949</name>
</gene>
<evidence type="ECO:0000313" key="21">
    <source>
        <dbReference type="Proteomes" id="UP001153076"/>
    </source>
</evidence>
<dbReference type="InterPro" id="IPR043502">
    <property type="entry name" value="DNA/RNA_pol_sf"/>
</dbReference>
<evidence type="ECO:0000256" key="6">
    <source>
        <dbReference type="ARBA" id="ARBA00022695"/>
    </source>
</evidence>
<dbReference type="GO" id="GO:0000166">
    <property type="term" value="F:nucleotide binding"/>
    <property type="evidence" value="ECO:0007669"/>
    <property type="project" value="InterPro"/>
</dbReference>
<evidence type="ECO:0000256" key="4">
    <source>
        <dbReference type="ARBA" id="ARBA00022485"/>
    </source>
</evidence>
<dbReference type="Pfam" id="PF22912">
    <property type="entry name" value="zf-DPOE"/>
    <property type="match status" value="1"/>
</dbReference>
<feature type="compositionally biased region" description="Basic and acidic residues" evidence="18">
    <location>
        <begin position="89"/>
        <end position="100"/>
    </location>
</feature>
<dbReference type="Proteomes" id="UP001153076">
    <property type="component" value="Unassembled WGS sequence"/>
</dbReference>
<keyword evidence="10 17" id="KW-0862">Zinc</keyword>
<keyword evidence="12 17" id="KW-0408">Iron</keyword>
<dbReference type="Gene3D" id="3.90.1600.10">
    <property type="entry name" value="Palm domain of DNA polymerase"/>
    <property type="match status" value="1"/>
</dbReference>
<dbReference type="InterPro" id="IPR023211">
    <property type="entry name" value="DNA_pol_palm_dom_sf"/>
</dbReference>
<evidence type="ECO:0000256" key="13">
    <source>
        <dbReference type="ARBA" id="ARBA00023014"/>
    </source>
</evidence>
<keyword evidence="8 17" id="KW-0479">Metal-binding</keyword>
<evidence type="ECO:0000256" key="3">
    <source>
        <dbReference type="ARBA" id="ARBA00005755"/>
    </source>
</evidence>
<dbReference type="SMART" id="SM01159">
    <property type="entry name" value="DUF1744"/>
    <property type="match status" value="1"/>
</dbReference>
<keyword evidence="7 17" id="KW-0235">DNA replication</keyword>
<dbReference type="FunFam" id="3.30.420.10:FF:000010">
    <property type="entry name" value="DNA polymerase epsilon catalytic subunit"/>
    <property type="match status" value="1"/>
</dbReference>
<dbReference type="Pfam" id="PF08490">
    <property type="entry name" value="DUF1744"/>
    <property type="match status" value="1"/>
</dbReference>
<dbReference type="GO" id="GO:0006272">
    <property type="term" value="P:leading strand elongation"/>
    <property type="evidence" value="ECO:0007669"/>
    <property type="project" value="TreeGrafter"/>
</dbReference>
<comment type="function">
    <text evidence="17">DNA polymerase II participates in chromosomal DNA replication.</text>
</comment>
<dbReference type="GO" id="GO:0008310">
    <property type="term" value="F:single-stranded DNA 3'-5' DNA exonuclease activity"/>
    <property type="evidence" value="ECO:0007669"/>
    <property type="project" value="TreeGrafter"/>
</dbReference>
<dbReference type="GO" id="GO:0008270">
    <property type="term" value="F:zinc ion binding"/>
    <property type="evidence" value="ECO:0007669"/>
    <property type="project" value="UniProtKB-KW"/>
</dbReference>
<dbReference type="PANTHER" id="PTHR10670">
    <property type="entry name" value="DNA POLYMERASE EPSILON CATALYTIC SUBUNIT A"/>
    <property type="match status" value="1"/>
</dbReference>
<dbReference type="OrthoDB" id="10060449at2759"/>
<feature type="region of interest" description="Disordered" evidence="18">
    <location>
        <begin position="77"/>
        <end position="111"/>
    </location>
</feature>
<evidence type="ECO:0000313" key="20">
    <source>
        <dbReference type="EMBL" id="KAJ8440508.1"/>
    </source>
</evidence>
<dbReference type="FunFam" id="3.30.342.10:FF:000012">
    <property type="entry name" value="DNA polymerase epsilon catalytic subunit"/>
    <property type="match status" value="1"/>
</dbReference>
<dbReference type="GO" id="GO:0006287">
    <property type="term" value="P:base-excision repair, gap-filling"/>
    <property type="evidence" value="ECO:0007669"/>
    <property type="project" value="TreeGrafter"/>
</dbReference>
<dbReference type="InterPro" id="IPR013697">
    <property type="entry name" value="DNA_pol_e_suA_C"/>
</dbReference>
<reference evidence="20" key="1">
    <citation type="submission" date="2022-04" db="EMBL/GenBank/DDBJ databases">
        <title>Carnegiea gigantea Genome sequencing and assembly v2.</title>
        <authorList>
            <person name="Copetti D."/>
            <person name="Sanderson M.J."/>
            <person name="Burquez A."/>
            <person name="Wojciechowski M.F."/>
        </authorList>
    </citation>
    <scope>NUCLEOTIDE SEQUENCE</scope>
    <source>
        <strain evidence="20">SGP5-SGP5p</strain>
        <tissue evidence="20">Aerial part</tissue>
    </source>
</reference>
<evidence type="ECO:0000256" key="16">
    <source>
        <dbReference type="ARBA" id="ARBA00049244"/>
    </source>
</evidence>
<dbReference type="InterPro" id="IPR006133">
    <property type="entry name" value="DNA-dir_DNA_pol_B_exonuc"/>
</dbReference>
<dbReference type="InterPro" id="IPR029703">
    <property type="entry name" value="POL2"/>
</dbReference>
<evidence type="ECO:0000256" key="12">
    <source>
        <dbReference type="ARBA" id="ARBA00023004"/>
    </source>
</evidence>
<comment type="similarity">
    <text evidence="3 17">Belongs to the DNA polymerase type-B family.</text>
</comment>
<name>A0A9Q1KCW1_9CARY</name>